<dbReference type="AlphaFoldDB" id="A0A7S1FNL9"/>
<dbReference type="GO" id="GO:0070475">
    <property type="term" value="P:rRNA base methylation"/>
    <property type="evidence" value="ECO:0007669"/>
    <property type="project" value="InterPro"/>
</dbReference>
<dbReference type="GO" id="GO:0070042">
    <property type="term" value="F:rRNA (uridine-N3-)-methyltransferase activity"/>
    <property type="evidence" value="ECO:0007669"/>
    <property type="project" value="InterPro"/>
</dbReference>
<sequence>MVFSRIRAVTTHASILSGCRRSPSFLISPTMRRPVFRESSHRNGFKIGFVRFFSELTALHDDTDASMDHKRPSCSEYDFSSRVLARKSDGGLRQRRPIKSLLILGDGDLSFGSLVTRLSNERSGTFSPDTDITVTVLEERDRHSKIYGRSRLNERTIVDGGGRTQYGVDATRLSEFVVGRYDRVQFNFPHWQGKNNNRRNRQLIADMLKSAMEVLTEPVVDSVTASSSPDDVSYIVPPGEIHVALVEHQGGVTSRSDQEWKMSWMVPVHAAAAGLLQVGLEPFQVSYSRASYRGVDKPFHVKEMPQLHIFAKSDGVLECPKSLQLCCRFELHISLPPQKDENCWNDTKTKRRQLSRDEILDAYIIRSHVQPLMPRGMEADVSFAGVFTRGQVDCDGLSSAAHLIVLRGVRRPVVREECDALRAKIEEAMLEICSLRGDKTGRMVSKPIPYDLLRRKWEADENNGVDARSWGSR</sequence>
<evidence type="ECO:0000313" key="2">
    <source>
        <dbReference type="EMBL" id="CAD8879819.1"/>
    </source>
</evidence>
<reference evidence="2" key="1">
    <citation type="submission" date="2021-01" db="EMBL/GenBank/DDBJ databases">
        <authorList>
            <person name="Corre E."/>
            <person name="Pelletier E."/>
            <person name="Niang G."/>
            <person name="Scheremetjew M."/>
            <person name="Finn R."/>
            <person name="Kale V."/>
            <person name="Holt S."/>
            <person name="Cochrane G."/>
            <person name="Meng A."/>
            <person name="Brown T."/>
            <person name="Cohen L."/>
        </authorList>
    </citation>
    <scope>NUCLEOTIDE SEQUENCE</scope>
    <source>
        <strain evidence="2">308</strain>
    </source>
</reference>
<protein>
    <recommendedName>
        <fullName evidence="1">25S rRNA (uridine-N(3))-methyltransferase BMT5-like domain-containing protein</fullName>
    </recommendedName>
</protein>
<name>A0A7S1FNL9_9STRA</name>
<accession>A0A7S1FNL9</accession>
<organism evidence="2">
    <name type="scientific">Corethron hystrix</name>
    <dbReference type="NCBI Taxonomy" id="216773"/>
    <lineage>
        <taxon>Eukaryota</taxon>
        <taxon>Sar</taxon>
        <taxon>Stramenopiles</taxon>
        <taxon>Ochrophyta</taxon>
        <taxon>Bacillariophyta</taxon>
        <taxon>Coscinodiscophyceae</taxon>
        <taxon>Corethrophycidae</taxon>
        <taxon>Corethrales</taxon>
        <taxon>Corethraceae</taxon>
        <taxon>Corethron</taxon>
    </lineage>
</organism>
<gene>
    <name evidence="2" type="ORF">CHYS00102_LOCUS7003</name>
</gene>
<dbReference type="PROSITE" id="PS51257">
    <property type="entry name" value="PROKAR_LIPOPROTEIN"/>
    <property type="match status" value="1"/>
</dbReference>
<dbReference type="InterPro" id="IPR019446">
    <property type="entry name" value="BMT5-like"/>
</dbReference>
<proteinExistence type="predicted"/>
<evidence type="ECO:0000259" key="1">
    <source>
        <dbReference type="Pfam" id="PF10354"/>
    </source>
</evidence>
<feature type="domain" description="25S rRNA (uridine-N(3))-methyltransferase BMT5-like" evidence="1">
    <location>
        <begin position="102"/>
        <end position="286"/>
    </location>
</feature>
<dbReference type="Pfam" id="PF10354">
    <property type="entry name" value="BMT5-like"/>
    <property type="match status" value="1"/>
</dbReference>
<dbReference type="EMBL" id="HBFR01009671">
    <property type="protein sequence ID" value="CAD8879819.1"/>
    <property type="molecule type" value="Transcribed_RNA"/>
</dbReference>